<keyword evidence="1" id="KW-1133">Transmembrane helix</keyword>
<feature type="transmembrane region" description="Helical" evidence="1">
    <location>
        <begin position="220"/>
        <end position="240"/>
    </location>
</feature>
<feature type="transmembrane region" description="Helical" evidence="1">
    <location>
        <begin position="272"/>
        <end position="292"/>
    </location>
</feature>
<evidence type="ECO:0000313" key="3">
    <source>
        <dbReference type="Proteomes" id="UP001183202"/>
    </source>
</evidence>
<feature type="transmembrane region" description="Helical" evidence="1">
    <location>
        <begin position="348"/>
        <end position="365"/>
    </location>
</feature>
<feature type="transmembrane region" description="Helical" evidence="1">
    <location>
        <begin position="181"/>
        <end position="208"/>
    </location>
</feature>
<keyword evidence="1" id="KW-0472">Membrane</keyword>
<evidence type="ECO:0000256" key="1">
    <source>
        <dbReference type="SAM" id="Phobius"/>
    </source>
</evidence>
<keyword evidence="3" id="KW-1185">Reference proteome</keyword>
<feature type="transmembrane region" description="Helical" evidence="1">
    <location>
        <begin position="148"/>
        <end position="169"/>
    </location>
</feature>
<accession>A0ABU2N2P4</accession>
<feature type="transmembrane region" description="Helical" evidence="1">
    <location>
        <begin position="121"/>
        <end position="142"/>
    </location>
</feature>
<organism evidence="2 3">
    <name type="scientific">Pseudonocardia charpentierae</name>
    <dbReference type="NCBI Taxonomy" id="3075545"/>
    <lineage>
        <taxon>Bacteria</taxon>
        <taxon>Bacillati</taxon>
        <taxon>Actinomycetota</taxon>
        <taxon>Actinomycetes</taxon>
        <taxon>Pseudonocardiales</taxon>
        <taxon>Pseudonocardiaceae</taxon>
        <taxon>Pseudonocardia</taxon>
    </lineage>
</organism>
<dbReference type="Proteomes" id="UP001183202">
    <property type="component" value="Unassembled WGS sequence"/>
</dbReference>
<evidence type="ECO:0008006" key="4">
    <source>
        <dbReference type="Google" id="ProtNLM"/>
    </source>
</evidence>
<name>A0ABU2N2P4_9PSEU</name>
<keyword evidence="1" id="KW-0812">Transmembrane</keyword>
<feature type="transmembrane region" description="Helical" evidence="1">
    <location>
        <begin position="96"/>
        <end position="114"/>
    </location>
</feature>
<proteinExistence type="predicted"/>
<evidence type="ECO:0000313" key="2">
    <source>
        <dbReference type="EMBL" id="MDT0348154.1"/>
    </source>
</evidence>
<protein>
    <recommendedName>
        <fullName evidence="4">Mannosyltransferase (PIG-V)</fullName>
    </recommendedName>
</protein>
<feature type="transmembrane region" description="Helical" evidence="1">
    <location>
        <begin position="29"/>
        <end position="48"/>
    </location>
</feature>
<dbReference type="EMBL" id="JAVREJ010000001">
    <property type="protein sequence ID" value="MDT0348154.1"/>
    <property type="molecule type" value="Genomic_DNA"/>
</dbReference>
<gene>
    <name evidence="2" type="ORF">RM445_01275</name>
</gene>
<feature type="transmembrane region" description="Helical" evidence="1">
    <location>
        <begin position="324"/>
        <end position="341"/>
    </location>
</feature>
<dbReference type="RefSeq" id="WP_311554054.1">
    <property type="nucleotide sequence ID" value="NZ_JAVREJ010000001.1"/>
</dbReference>
<reference evidence="3" key="1">
    <citation type="submission" date="2023-07" db="EMBL/GenBank/DDBJ databases">
        <title>30 novel species of actinomycetes from the DSMZ collection.</title>
        <authorList>
            <person name="Nouioui I."/>
        </authorList>
    </citation>
    <scope>NUCLEOTIDE SEQUENCE [LARGE SCALE GENOMIC DNA]</scope>
    <source>
        <strain evidence="3">DSM 45834</strain>
    </source>
</reference>
<sequence length="381" mass="40200">MASATLPIGSPTLLPDRSRRWPASAGARWGLRLALALPLVGLGIWAQARGFESASHRTFDAQAAAVRAGGSDLAGMAAAYPPTPTLLAGLVPGETLGLSVVASLFAACTLHLVWEQFVRRGFSPVLTGCLLLPLFAVPAVAYAASQSVAGIALLSLLAVAMHGFVRFTVHRDTEAGFVTGLALAAAFTVDPIAIFYALALGTATWFIAHERFQPETSRTRATVAVIVFPTVFAVLSWMFLEWRFSGTIFGTVAADPAVLAFRAGVWPALGTAATTVVCALVHVPLFVAVGLIHALRRPMALVGYLTPVPASVVAVWIGLRYTPVTAYVLFTLVALLSVPRDTSRRTRVVIAAVAIVQLVLAWVWPPTSPGFTDWLAAVTPV</sequence>
<comment type="caution">
    <text evidence="2">The sequence shown here is derived from an EMBL/GenBank/DDBJ whole genome shotgun (WGS) entry which is preliminary data.</text>
</comment>